<comment type="caution">
    <text evidence="1">The sequence shown here is derived from an EMBL/GenBank/DDBJ whole genome shotgun (WGS) entry which is preliminary data.</text>
</comment>
<keyword evidence="2" id="KW-1185">Reference proteome</keyword>
<dbReference type="EMBL" id="JARKIB010000632">
    <property type="protein sequence ID" value="KAJ7696341.1"/>
    <property type="molecule type" value="Genomic_DNA"/>
</dbReference>
<accession>A0AAD7DPJ6</accession>
<gene>
    <name evidence="1" type="ORF">B0H16DRAFT_1485030</name>
</gene>
<sequence length="187" mass="20217">MHYLGPIFGLGCCQASLLGVDGIDGGVKGFVPESPTQKKLRDNRARVEASLPSVEELLLLKQRLPSRPGSTCRPVPAEISASKAVENGWPLDQEKPKKKCKGDGVEVQRIPGVEGSVRLVLVGFVRRPGIAALRVPCLVLDANFKAVGDGKKQKCGGVDCGSFGPFYDGRYWTKAEWPCMTTHDHAF</sequence>
<reference evidence="1" key="1">
    <citation type="submission" date="2023-03" db="EMBL/GenBank/DDBJ databases">
        <title>Massive genome expansion in bonnet fungi (Mycena s.s.) driven by repeated elements and novel gene families across ecological guilds.</title>
        <authorList>
            <consortium name="Lawrence Berkeley National Laboratory"/>
            <person name="Harder C.B."/>
            <person name="Miyauchi S."/>
            <person name="Viragh M."/>
            <person name="Kuo A."/>
            <person name="Thoen E."/>
            <person name="Andreopoulos B."/>
            <person name="Lu D."/>
            <person name="Skrede I."/>
            <person name="Drula E."/>
            <person name="Henrissat B."/>
            <person name="Morin E."/>
            <person name="Kohler A."/>
            <person name="Barry K."/>
            <person name="LaButti K."/>
            <person name="Morin E."/>
            <person name="Salamov A."/>
            <person name="Lipzen A."/>
            <person name="Mereny Z."/>
            <person name="Hegedus B."/>
            <person name="Baldrian P."/>
            <person name="Stursova M."/>
            <person name="Weitz H."/>
            <person name="Taylor A."/>
            <person name="Grigoriev I.V."/>
            <person name="Nagy L.G."/>
            <person name="Martin F."/>
            <person name="Kauserud H."/>
        </authorList>
    </citation>
    <scope>NUCLEOTIDE SEQUENCE</scope>
    <source>
        <strain evidence="1">CBHHK182m</strain>
    </source>
</reference>
<dbReference type="AlphaFoldDB" id="A0AAD7DPJ6"/>
<dbReference type="Proteomes" id="UP001215598">
    <property type="component" value="Unassembled WGS sequence"/>
</dbReference>
<proteinExistence type="predicted"/>
<evidence type="ECO:0000313" key="1">
    <source>
        <dbReference type="EMBL" id="KAJ7696341.1"/>
    </source>
</evidence>
<organism evidence="1 2">
    <name type="scientific">Mycena metata</name>
    <dbReference type="NCBI Taxonomy" id="1033252"/>
    <lineage>
        <taxon>Eukaryota</taxon>
        <taxon>Fungi</taxon>
        <taxon>Dikarya</taxon>
        <taxon>Basidiomycota</taxon>
        <taxon>Agaricomycotina</taxon>
        <taxon>Agaricomycetes</taxon>
        <taxon>Agaricomycetidae</taxon>
        <taxon>Agaricales</taxon>
        <taxon>Marasmiineae</taxon>
        <taxon>Mycenaceae</taxon>
        <taxon>Mycena</taxon>
    </lineage>
</organism>
<name>A0AAD7DPJ6_9AGAR</name>
<evidence type="ECO:0000313" key="2">
    <source>
        <dbReference type="Proteomes" id="UP001215598"/>
    </source>
</evidence>
<protein>
    <submittedName>
        <fullName evidence="1">Uncharacterized protein</fullName>
    </submittedName>
</protein>